<keyword evidence="1" id="KW-0812">Transmembrane</keyword>
<feature type="transmembrane region" description="Helical" evidence="1">
    <location>
        <begin position="40"/>
        <end position="61"/>
    </location>
</feature>
<dbReference type="EMBL" id="SMGO01000002">
    <property type="protein sequence ID" value="TCK83124.1"/>
    <property type="molecule type" value="Genomic_DNA"/>
</dbReference>
<dbReference type="PANTHER" id="PTHR34220">
    <property type="entry name" value="SENSOR HISTIDINE KINASE YPDA"/>
    <property type="match status" value="1"/>
</dbReference>
<sequence length="358" mass="41323">MNPLKRRSYITVLLHVLLWTLFAVTPFFILPLTWNVSLPYQFWIKQAGVIFMLIGIFYFNSDILVPRLLLKNRIFLFIISVLILSLLVGPLAKLLDDVLQLQSAMNETFQNLGMRPMRGIETEIFNSVLTLMALFIVTISTSVSLMQKWQADKLLRESLEKEKIGSELSFLKAQINPHFFFNTLNNIYALTYVDVETSRSALHKLSRMMRYLLYDTQAGNTPLSQELSFVKDYIELMKLRLNDTTKVIFKEPDLKEDIQIPPMLFLPYIENAFKYGVSTAVSSEISIEFKLEDNKLDMIVKNSVFNEHIAAVDEYSGIGLTNTKRRLDLLYPGKHVFTARKTDDDEFIVHLTLILNDA</sequence>
<proteinExistence type="predicted"/>
<keyword evidence="1" id="KW-1133">Transmembrane helix</keyword>
<comment type="caution">
    <text evidence="3">The sequence shown here is derived from an EMBL/GenBank/DDBJ whole genome shotgun (WGS) entry which is preliminary data.</text>
</comment>
<dbReference type="AlphaFoldDB" id="A0A4R1LXA9"/>
<name>A0A4R1LXA9_9SPHI</name>
<evidence type="ECO:0000313" key="4">
    <source>
        <dbReference type="Proteomes" id="UP000294616"/>
    </source>
</evidence>
<keyword evidence="1" id="KW-0472">Membrane</keyword>
<protein>
    <submittedName>
        <fullName evidence="3">Histidine kinase</fullName>
    </submittedName>
</protein>
<feature type="transmembrane region" description="Helical" evidence="1">
    <location>
        <begin position="124"/>
        <end position="146"/>
    </location>
</feature>
<organism evidence="3 4">
    <name type="scientific">Albibacterium bauzanense</name>
    <dbReference type="NCBI Taxonomy" id="653929"/>
    <lineage>
        <taxon>Bacteria</taxon>
        <taxon>Pseudomonadati</taxon>
        <taxon>Bacteroidota</taxon>
        <taxon>Sphingobacteriia</taxon>
        <taxon>Sphingobacteriales</taxon>
        <taxon>Sphingobacteriaceae</taxon>
        <taxon>Albibacterium</taxon>
    </lineage>
</organism>
<dbReference type="RefSeq" id="WP_132223761.1">
    <property type="nucleotide sequence ID" value="NZ_SMGO01000002.1"/>
</dbReference>
<dbReference type="GO" id="GO:0016020">
    <property type="term" value="C:membrane"/>
    <property type="evidence" value="ECO:0007669"/>
    <property type="project" value="InterPro"/>
</dbReference>
<dbReference type="InterPro" id="IPR050640">
    <property type="entry name" value="Bact_2-comp_sensor_kinase"/>
</dbReference>
<feature type="transmembrane region" description="Helical" evidence="1">
    <location>
        <begin position="12"/>
        <end position="34"/>
    </location>
</feature>
<dbReference type="OrthoDB" id="9792992at2"/>
<keyword evidence="3" id="KW-0808">Transferase</keyword>
<dbReference type="Proteomes" id="UP000294616">
    <property type="component" value="Unassembled WGS sequence"/>
</dbReference>
<gene>
    <name evidence="3" type="ORF">C8N28_1713</name>
</gene>
<evidence type="ECO:0000256" key="1">
    <source>
        <dbReference type="SAM" id="Phobius"/>
    </source>
</evidence>
<dbReference type="InterPro" id="IPR010559">
    <property type="entry name" value="Sig_transdc_His_kin_internal"/>
</dbReference>
<reference evidence="3 4" key="1">
    <citation type="submission" date="2019-03" db="EMBL/GenBank/DDBJ databases">
        <title>Genomic Encyclopedia of Archaeal and Bacterial Type Strains, Phase II (KMG-II): from individual species to whole genera.</title>
        <authorList>
            <person name="Goeker M."/>
        </authorList>
    </citation>
    <scope>NUCLEOTIDE SEQUENCE [LARGE SCALE GENOMIC DNA]</scope>
    <source>
        <strain evidence="3 4">DSM 22554</strain>
    </source>
</reference>
<feature type="transmembrane region" description="Helical" evidence="1">
    <location>
        <begin position="73"/>
        <end position="92"/>
    </location>
</feature>
<keyword evidence="4" id="KW-1185">Reference proteome</keyword>
<accession>A0A4R1LXA9</accession>
<keyword evidence="3" id="KW-0418">Kinase</keyword>
<dbReference type="GO" id="GO:0000155">
    <property type="term" value="F:phosphorelay sensor kinase activity"/>
    <property type="evidence" value="ECO:0007669"/>
    <property type="project" value="InterPro"/>
</dbReference>
<evidence type="ECO:0000259" key="2">
    <source>
        <dbReference type="Pfam" id="PF06580"/>
    </source>
</evidence>
<dbReference type="Pfam" id="PF06580">
    <property type="entry name" value="His_kinase"/>
    <property type="match status" value="1"/>
</dbReference>
<dbReference type="PANTHER" id="PTHR34220:SF7">
    <property type="entry name" value="SENSOR HISTIDINE KINASE YPDA"/>
    <property type="match status" value="1"/>
</dbReference>
<evidence type="ECO:0000313" key="3">
    <source>
        <dbReference type="EMBL" id="TCK83124.1"/>
    </source>
</evidence>
<feature type="domain" description="Signal transduction histidine kinase internal region" evidence="2">
    <location>
        <begin position="167"/>
        <end position="243"/>
    </location>
</feature>